<evidence type="ECO:0000259" key="1">
    <source>
        <dbReference type="SMART" id="SM00982"/>
    </source>
</evidence>
<dbReference type="GO" id="GO:0016787">
    <property type="term" value="F:hydrolase activity"/>
    <property type="evidence" value="ECO:0007669"/>
    <property type="project" value="UniProtKB-KW"/>
</dbReference>
<dbReference type="SMART" id="SM00982">
    <property type="entry name" value="TRCF"/>
    <property type="match status" value="1"/>
</dbReference>
<comment type="caution">
    <text evidence="2">The sequence shown here is derived from an EMBL/GenBank/DDBJ whole genome shotgun (WGS) entry which is preliminary data.</text>
</comment>
<dbReference type="GO" id="GO:0006281">
    <property type="term" value="P:DNA repair"/>
    <property type="evidence" value="ECO:0007669"/>
    <property type="project" value="InterPro"/>
</dbReference>
<keyword evidence="2" id="KW-0378">Hydrolase</keyword>
<proteinExistence type="predicted"/>
<reference evidence="2" key="1">
    <citation type="submission" date="2019-08" db="EMBL/GenBank/DDBJ databases">
        <authorList>
            <person name="Kucharzyk K."/>
            <person name="Murdoch R.W."/>
            <person name="Higgins S."/>
            <person name="Loffler F."/>
        </authorList>
    </citation>
    <scope>NUCLEOTIDE SEQUENCE</scope>
</reference>
<name>A0A645F4G2_9ZZZZ</name>
<accession>A0A645F4G2</accession>
<dbReference type="EC" id="3.6.4.-" evidence="2"/>
<evidence type="ECO:0000313" key="2">
    <source>
        <dbReference type="EMBL" id="MPN09248.1"/>
    </source>
</evidence>
<gene>
    <name evidence="2" type="primary">mfd_46</name>
    <name evidence="2" type="ORF">SDC9_156537</name>
</gene>
<dbReference type="EMBL" id="VSSQ01055347">
    <property type="protein sequence ID" value="MPN09248.1"/>
    <property type="molecule type" value="Genomic_DNA"/>
</dbReference>
<dbReference type="Gene3D" id="3.40.50.300">
    <property type="entry name" value="P-loop containing nucleotide triphosphate hydrolases"/>
    <property type="match status" value="1"/>
</dbReference>
<feature type="domain" description="Transcription-repair-coupling factor C-terminal" evidence="1">
    <location>
        <begin position="80"/>
        <end position="180"/>
    </location>
</feature>
<dbReference type="InterPro" id="IPR027417">
    <property type="entry name" value="P-loop_NTPase"/>
</dbReference>
<dbReference type="AlphaFoldDB" id="A0A645F4G2"/>
<organism evidence="2">
    <name type="scientific">bioreactor metagenome</name>
    <dbReference type="NCBI Taxonomy" id="1076179"/>
    <lineage>
        <taxon>unclassified sequences</taxon>
        <taxon>metagenomes</taxon>
        <taxon>ecological metagenomes</taxon>
    </lineage>
</organism>
<dbReference type="InterPro" id="IPR005118">
    <property type="entry name" value="TRCF_C"/>
</dbReference>
<sequence>MLSEIATKRLMAIKEYTEFGSGFKLALRDLEIRGAGNLLGAQQSGHIDTVGYDLYMRLLNEAVLEEKGEYVAPKDESTIDLTVDAYIPEKYVESSKMRIDIYKKIAACENDDDLSDLTDELIDRFGDIPRPVDNLFRVSKIKRMAQNVHIKKITQQEQIITFILGAAPDIEAVMLLKPVYTSRLNIELDEKPRFSLRLSHAAASNSTLPGGIAGSVSPSQLSLDTTDEVLAHLEGFSKK</sequence>
<dbReference type="SUPFAM" id="SSF143517">
    <property type="entry name" value="TRCF domain-like"/>
    <property type="match status" value="1"/>
</dbReference>
<dbReference type="SUPFAM" id="SSF52540">
    <property type="entry name" value="P-loop containing nucleoside triphosphate hydrolases"/>
    <property type="match status" value="1"/>
</dbReference>
<dbReference type="Gene3D" id="3.90.1150.50">
    <property type="entry name" value="Transcription-repair-coupling factor, D7 domain"/>
    <property type="match status" value="1"/>
</dbReference>
<dbReference type="InterPro" id="IPR037235">
    <property type="entry name" value="TRCF-like_C_D7"/>
</dbReference>
<protein>
    <submittedName>
        <fullName evidence="2">Transcription-repair-coupling factor</fullName>
        <ecNumber evidence="2">3.6.4.-</ecNumber>
    </submittedName>
</protein>
<dbReference type="Pfam" id="PF03461">
    <property type="entry name" value="TRCF"/>
    <property type="match status" value="1"/>
</dbReference>